<gene>
    <name evidence="3" type="ORF">V5O48_009716</name>
</gene>
<name>A0ABR3FAV8_9AGAR</name>
<feature type="region of interest" description="Disordered" evidence="1">
    <location>
        <begin position="268"/>
        <end position="293"/>
    </location>
</feature>
<proteinExistence type="predicted"/>
<accession>A0ABR3FAV8</accession>
<reference evidence="3 4" key="1">
    <citation type="submission" date="2024-02" db="EMBL/GenBank/DDBJ databases">
        <title>A draft genome for the cacao thread blight pathogen Marasmius crinis-equi.</title>
        <authorList>
            <person name="Cohen S.P."/>
            <person name="Baruah I.K."/>
            <person name="Amoako-Attah I."/>
            <person name="Bukari Y."/>
            <person name="Meinhardt L.W."/>
            <person name="Bailey B.A."/>
        </authorList>
    </citation>
    <scope>NUCLEOTIDE SEQUENCE [LARGE SCALE GENOMIC DNA]</scope>
    <source>
        <strain evidence="3 4">GH-76</strain>
    </source>
</reference>
<keyword evidence="2" id="KW-0472">Membrane</keyword>
<dbReference type="EMBL" id="JBAHYK010000652">
    <property type="protein sequence ID" value="KAL0572234.1"/>
    <property type="molecule type" value="Genomic_DNA"/>
</dbReference>
<comment type="caution">
    <text evidence="3">The sequence shown here is derived from an EMBL/GenBank/DDBJ whole genome shotgun (WGS) entry which is preliminary data.</text>
</comment>
<feature type="transmembrane region" description="Helical" evidence="2">
    <location>
        <begin position="165"/>
        <end position="184"/>
    </location>
</feature>
<feature type="non-terminal residue" evidence="3">
    <location>
        <position position="400"/>
    </location>
</feature>
<evidence type="ECO:0000256" key="2">
    <source>
        <dbReference type="SAM" id="Phobius"/>
    </source>
</evidence>
<sequence length="400" mass="43188">MSSSCKSGGFFKSPAANSEISLTASSNDNAQITLEWNPDCIPKIPKEHNDLADVYLYDLNAADAPRVHYWVNVPFSQAKANFTLNPAWWNNNASVSLSFTLVASGDLPFLSPVPPGPRFTVKYDKDHPPSFIASNPTYGADGHTDQSGKEEQKAVAERELSKGKIAVGVLIPLLIIALAIFGYIKFQRRKARKAREEWTEKIDKRMSVVSQDWKSMSIGGAQAAVRASMAGEGAFRRSQFGEIRPVSSVYAPEMNSAGFGSGGFGGYQVEVGPDGMPSPMSMPTPSPTSSDPLNPRTVGVGLRSSAHSNAQIAQRVSRVSFADSANTRPSGETRRSIYSTYERKSRAFHQGHVPPVPSGRLNASSPTFDEETGMMSPRQTAGARSLTPDDIHARAASVYA</sequence>
<evidence type="ECO:0000313" key="4">
    <source>
        <dbReference type="Proteomes" id="UP001465976"/>
    </source>
</evidence>
<organism evidence="3 4">
    <name type="scientific">Marasmius crinis-equi</name>
    <dbReference type="NCBI Taxonomy" id="585013"/>
    <lineage>
        <taxon>Eukaryota</taxon>
        <taxon>Fungi</taxon>
        <taxon>Dikarya</taxon>
        <taxon>Basidiomycota</taxon>
        <taxon>Agaricomycotina</taxon>
        <taxon>Agaricomycetes</taxon>
        <taxon>Agaricomycetidae</taxon>
        <taxon>Agaricales</taxon>
        <taxon>Marasmiineae</taxon>
        <taxon>Marasmiaceae</taxon>
        <taxon>Marasmius</taxon>
    </lineage>
</organism>
<feature type="region of interest" description="Disordered" evidence="1">
    <location>
        <begin position="346"/>
        <end position="389"/>
    </location>
</feature>
<protein>
    <submittedName>
        <fullName evidence="3">Uncharacterized protein</fullName>
    </submittedName>
</protein>
<dbReference type="Proteomes" id="UP001465976">
    <property type="component" value="Unassembled WGS sequence"/>
</dbReference>
<keyword evidence="2" id="KW-1133">Transmembrane helix</keyword>
<keyword evidence="2" id="KW-0812">Transmembrane</keyword>
<evidence type="ECO:0000313" key="3">
    <source>
        <dbReference type="EMBL" id="KAL0572234.1"/>
    </source>
</evidence>
<keyword evidence="4" id="KW-1185">Reference proteome</keyword>
<evidence type="ECO:0000256" key="1">
    <source>
        <dbReference type="SAM" id="MobiDB-lite"/>
    </source>
</evidence>